<keyword evidence="4" id="KW-1185">Reference proteome</keyword>
<evidence type="ECO:0000256" key="1">
    <source>
        <dbReference type="SAM" id="MobiDB-lite"/>
    </source>
</evidence>
<protein>
    <recommendedName>
        <fullName evidence="5">DUF883 domain-containing protein</fullName>
    </recommendedName>
</protein>
<keyword evidence="2" id="KW-1133">Transmembrane helix</keyword>
<evidence type="ECO:0008006" key="5">
    <source>
        <dbReference type="Google" id="ProtNLM"/>
    </source>
</evidence>
<evidence type="ECO:0000256" key="2">
    <source>
        <dbReference type="SAM" id="Phobius"/>
    </source>
</evidence>
<feature type="transmembrane region" description="Helical" evidence="2">
    <location>
        <begin position="70"/>
        <end position="87"/>
    </location>
</feature>
<keyword evidence="2" id="KW-0472">Membrane</keyword>
<accession>A0ABS6N300</accession>
<feature type="compositionally biased region" description="Polar residues" evidence="1">
    <location>
        <begin position="1"/>
        <end position="15"/>
    </location>
</feature>
<organism evidence="3 4">
    <name type="scientific">Thalassococcus arenae</name>
    <dbReference type="NCBI Taxonomy" id="2851652"/>
    <lineage>
        <taxon>Bacteria</taxon>
        <taxon>Pseudomonadati</taxon>
        <taxon>Pseudomonadota</taxon>
        <taxon>Alphaproteobacteria</taxon>
        <taxon>Rhodobacterales</taxon>
        <taxon>Roseobacteraceae</taxon>
        <taxon>Thalassococcus</taxon>
    </lineage>
</organism>
<proteinExistence type="predicted"/>
<feature type="compositionally biased region" description="Basic and acidic residues" evidence="1">
    <location>
        <begin position="17"/>
        <end position="32"/>
    </location>
</feature>
<feature type="region of interest" description="Disordered" evidence="1">
    <location>
        <begin position="1"/>
        <end position="32"/>
    </location>
</feature>
<gene>
    <name evidence="3" type="ORF">KUH32_01280</name>
</gene>
<name>A0ABS6N300_9RHOB</name>
<keyword evidence="2" id="KW-0812">Transmembrane</keyword>
<reference evidence="3" key="1">
    <citation type="submission" date="2021-06" db="EMBL/GenBank/DDBJ databases">
        <title>Thalassococcus sp. CAU 1522 isolated from sea sand, Republic of Korea.</title>
        <authorList>
            <person name="Kim W."/>
        </authorList>
    </citation>
    <scope>NUCLEOTIDE SEQUENCE</scope>
    <source>
        <strain evidence="3">CAU 1522</strain>
    </source>
</reference>
<dbReference type="RefSeq" id="WP_217776259.1">
    <property type="nucleotide sequence ID" value="NZ_JAHRWL010000001.1"/>
</dbReference>
<dbReference type="EMBL" id="JAHRWL010000001">
    <property type="protein sequence ID" value="MBV2358394.1"/>
    <property type="molecule type" value="Genomic_DNA"/>
</dbReference>
<evidence type="ECO:0000313" key="4">
    <source>
        <dbReference type="Proteomes" id="UP001166293"/>
    </source>
</evidence>
<comment type="caution">
    <text evidence="3">The sequence shown here is derived from an EMBL/GenBank/DDBJ whole genome shotgun (WGS) entry which is preliminary data.</text>
</comment>
<sequence length="91" mass="9375">MSKASETTRPSNGKSASGHDAEGVLEAAKDQARETADYARAAAQTAVDKVSSEADRLTAQSTDFIRANPGLAVAGALGLGVLLGLALRERY</sequence>
<dbReference type="Proteomes" id="UP001166293">
    <property type="component" value="Unassembled WGS sequence"/>
</dbReference>
<evidence type="ECO:0000313" key="3">
    <source>
        <dbReference type="EMBL" id="MBV2358394.1"/>
    </source>
</evidence>